<accession>A0A8S3CWK1</accession>
<organism evidence="1 2">
    <name type="scientific">Rotaria magnacalcarata</name>
    <dbReference type="NCBI Taxonomy" id="392030"/>
    <lineage>
        <taxon>Eukaryota</taxon>
        <taxon>Metazoa</taxon>
        <taxon>Spiralia</taxon>
        <taxon>Gnathifera</taxon>
        <taxon>Rotifera</taxon>
        <taxon>Eurotatoria</taxon>
        <taxon>Bdelloidea</taxon>
        <taxon>Philodinida</taxon>
        <taxon>Philodinidae</taxon>
        <taxon>Rotaria</taxon>
    </lineage>
</organism>
<comment type="caution">
    <text evidence="1">The sequence shown here is derived from an EMBL/GenBank/DDBJ whole genome shotgun (WGS) entry which is preliminary data.</text>
</comment>
<feature type="non-terminal residue" evidence="1">
    <location>
        <position position="1"/>
    </location>
</feature>
<dbReference type="EMBL" id="CAJOBI010177128">
    <property type="protein sequence ID" value="CAF4911955.1"/>
    <property type="molecule type" value="Genomic_DNA"/>
</dbReference>
<name>A0A8S3CWK1_9BILA</name>
<sequence length="62" mass="7283">RYRCLDSKKKRLNTSDERRKRIDSTLVEFGQVHQLLASLDANEKPQQDVNALIKNMVQEKVK</sequence>
<evidence type="ECO:0000313" key="2">
    <source>
        <dbReference type="Proteomes" id="UP000676336"/>
    </source>
</evidence>
<proteinExistence type="predicted"/>
<dbReference type="Proteomes" id="UP000676336">
    <property type="component" value="Unassembled WGS sequence"/>
</dbReference>
<dbReference type="AlphaFoldDB" id="A0A8S3CWK1"/>
<gene>
    <name evidence="1" type="ORF">SMN809_LOCUS52270</name>
</gene>
<protein>
    <submittedName>
        <fullName evidence="1">Uncharacterized protein</fullName>
    </submittedName>
</protein>
<evidence type="ECO:0000313" key="1">
    <source>
        <dbReference type="EMBL" id="CAF4911955.1"/>
    </source>
</evidence>
<reference evidence="1" key="1">
    <citation type="submission" date="2021-02" db="EMBL/GenBank/DDBJ databases">
        <authorList>
            <person name="Nowell W R."/>
        </authorList>
    </citation>
    <scope>NUCLEOTIDE SEQUENCE</scope>
</reference>